<keyword evidence="8" id="KW-1185">Reference proteome</keyword>
<gene>
    <name evidence="7" type="ORF">TrLO_g12446</name>
</gene>
<proteinExistence type="inferred from homology"/>
<evidence type="ECO:0000256" key="1">
    <source>
        <dbReference type="ARBA" id="ARBA00004173"/>
    </source>
</evidence>
<sequence>MDSEPWTHLTSPPSAITASHDSTDSSTFLPEIEEEIEGVPPFVCTIDLMSKLLENGLPLVHRFQKWKRLFSLLRDGCSFPTLLHKCRQNKKTVMIIESTTHNIFGCYASDVWENKRGSAQFYGNGESFVFRQDRCGDVKVFKWTGANSFFQLCDQDTSRLAIGGGNGSFALCVEDDFNRGTSGPSETYGNEECLCGGGEGDGWFEILNFEVYGFVS</sequence>
<comment type="similarity">
    <text evidence="2">Belongs to the OXR1 family.</text>
</comment>
<protein>
    <recommendedName>
        <fullName evidence="4">Oxidation resistance protein 1</fullName>
    </recommendedName>
</protein>
<evidence type="ECO:0000256" key="4">
    <source>
        <dbReference type="ARBA" id="ARBA00040604"/>
    </source>
</evidence>
<dbReference type="PANTHER" id="PTHR23354:SF62">
    <property type="entry name" value="MUSTARD, ISOFORM V"/>
    <property type="match status" value="1"/>
</dbReference>
<dbReference type="GO" id="GO:0005739">
    <property type="term" value="C:mitochondrion"/>
    <property type="evidence" value="ECO:0007669"/>
    <property type="project" value="UniProtKB-SubCell"/>
</dbReference>
<dbReference type="SMART" id="SM00584">
    <property type="entry name" value="TLDc"/>
    <property type="match status" value="1"/>
</dbReference>
<reference evidence="8" key="1">
    <citation type="journal article" date="2023" name="Commun. Biol.">
        <title>Genome analysis of Parmales, the sister group of diatoms, reveals the evolutionary specialization of diatoms from phago-mixotrophs to photoautotrophs.</title>
        <authorList>
            <person name="Ban H."/>
            <person name="Sato S."/>
            <person name="Yoshikawa S."/>
            <person name="Yamada K."/>
            <person name="Nakamura Y."/>
            <person name="Ichinomiya M."/>
            <person name="Sato N."/>
            <person name="Blanc-Mathieu R."/>
            <person name="Endo H."/>
            <person name="Kuwata A."/>
            <person name="Ogata H."/>
        </authorList>
    </citation>
    <scope>NUCLEOTIDE SEQUENCE [LARGE SCALE GENOMIC DNA]</scope>
    <source>
        <strain evidence="8">NIES 3700</strain>
    </source>
</reference>
<dbReference type="EMBL" id="BRXW01000557">
    <property type="protein sequence ID" value="GMH66054.1"/>
    <property type="molecule type" value="Genomic_DNA"/>
</dbReference>
<dbReference type="AlphaFoldDB" id="A0A9W7ACW4"/>
<evidence type="ECO:0000256" key="5">
    <source>
        <dbReference type="SAM" id="MobiDB-lite"/>
    </source>
</evidence>
<feature type="compositionally biased region" description="Polar residues" evidence="5">
    <location>
        <begin position="8"/>
        <end position="25"/>
    </location>
</feature>
<dbReference type="OrthoDB" id="26679at2759"/>
<accession>A0A9W7ACW4</accession>
<evidence type="ECO:0000256" key="2">
    <source>
        <dbReference type="ARBA" id="ARBA00009540"/>
    </source>
</evidence>
<keyword evidence="3" id="KW-0496">Mitochondrion</keyword>
<dbReference type="PANTHER" id="PTHR23354">
    <property type="entry name" value="NUCLEOLAR PROTEIN 7/ESTROGEN RECEPTOR COACTIVATOR-RELATED"/>
    <property type="match status" value="1"/>
</dbReference>
<dbReference type="InterPro" id="IPR006571">
    <property type="entry name" value="TLDc_dom"/>
</dbReference>
<feature type="domain" description="TLDc" evidence="6">
    <location>
        <begin position="45"/>
        <end position="215"/>
    </location>
</feature>
<evidence type="ECO:0000256" key="3">
    <source>
        <dbReference type="ARBA" id="ARBA00023128"/>
    </source>
</evidence>
<evidence type="ECO:0000259" key="6">
    <source>
        <dbReference type="PROSITE" id="PS51886"/>
    </source>
</evidence>
<name>A0A9W7ACW4_9STRA</name>
<organism evidence="7 8">
    <name type="scientific">Triparma laevis f. longispina</name>
    <dbReference type="NCBI Taxonomy" id="1714387"/>
    <lineage>
        <taxon>Eukaryota</taxon>
        <taxon>Sar</taxon>
        <taxon>Stramenopiles</taxon>
        <taxon>Ochrophyta</taxon>
        <taxon>Bolidophyceae</taxon>
        <taxon>Parmales</taxon>
        <taxon>Triparmaceae</taxon>
        <taxon>Triparma</taxon>
    </lineage>
</organism>
<dbReference type="Proteomes" id="UP001165122">
    <property type="component" value="Unassembled WGS sequence"/>
</dbReference>
<evidence type="ECO:0000313" key="8">
    <source>
        <dbReference type="Proteomes" id="UP001165122"/>
    </source>
</evidence>
<comment type="subcellular location">
    <subcellularLocation>
        <location evidence="1">Mitochondrion</location>
    </subcellularLocation>
</comment>
<dbReference type="PROSITE" id="PS51886">
    <property type="entry name" value="TLDC"/>
    <property type="match status" value="1"/>
</dbReference>
<dbReference type="Pfam" id="PF07534">
    <property type="entry name" value="TLD"/>
    <property type="match status" value="1"/>
</dbReference>
<evidence type="ECO:0000313" key="7">
    <source>
        <dbReference type="EMBL" id="GMH66054.1"/>
    </source>
</evidence>
<comment type="caution">
    <text evidence="7">The sequence shown here is derived from an EMBL/GenBank/DDBJ whole genome shotgun (WGS) entry which is preliminary data.</text>
</comment>
<feature type="region of interest" description="Disordered" evidence="5">
    <location>
        <begin position="1"/>
        <end position="25"/>
    </location>
</feature>